<reference evidence="2" key="1">
    <citation type="submission" date="2021-01" db="EMBL/GenBank/DDBJ databases">
        <authorList>
            <person name="Corre E."/>
            <person name="Pelletier E."/>
            <person name="Niang G."/>
            <person name="Scheremetjew M."/>
            <person name="Finn R."/>
            <person name="Kale V."/>
            <person name="Holt S."/>
            <person name="Cochrane G."/>
            <person name="Meng A."/>
            <person name="Brown T."/>
            <person name="Cohen L."/>
        </authorList>
    </citation>
    <scope>NUCLEOTIDE SEQUENCE</scope>
    <source>
        <strain evidence="2">CCMP125</strain>
    </source>
</reference>
<gene>
    <name evidence="2" type="ORF">APAL1065_LOCUS19112</name>
</gene>
<feature type="region of interest" description="Disordered" evidence="1">
    <location>
        <begin position="87"/>
        <end position="106"/>
    </location>
</feature>
<evidence type="ECO:0000256" key="1">
    <source>
        <dbReference type="SAM" id="MobiDB-lite"/>
    </source>
</evidence>
<sequence>MTKRTSERSSRGKEGYNPNHVTLFGKKDNIPVGPPGSRGREGFNPEVFHMWKNPPKTDTSVKPVPPNPRYQESFNPQHFHLWKKVTAEPQLPAGSHQKGGYNPTATQKALKMARNRVMDDDDDDL</sequence>
<dbReference type="EMBL" id="HBHT01028453">
    <property type="protein sequence ID" value="CAD9979749.1"/>
    <property type="molecule type" value="Transcribed_RNA"/>
</dbReference>
<dbReference type="AlphaFoldDB" id="A0A7S2YJD6"/>
<feature type="region of interest" description="Disordered" evidence="1">
    <location>
        <begin position="1"/>
        <end position="74"/>
    </location>
</feature>
<evidence type="ECO:0000313" key="2">
    <source>
        <dbReference type="EMBL" id="CAD9979749.1"/>
    </source>
</evidence>
<accession>A0A7S2YJD6</accession>
<name>A0A7S2YJD6_9STRA</name>
<feature type="compositionally biased region" description="Basic and acidic residues" evidence="1">
    <location>
        <begin position="1"/>
        <end position="14"/>
    </location>
</feature>
<organism evidence="2">
    <name type="scientific">Entomoneis paludosa</name>
    <dbReference type="NCBI Taxonomy" id="265537"/>
    <lineage>
        <taxon>Eukaryota</taxon>
        <taxon>Sar</taxon>
        <taxon>Stramenopiles</taxon>
        <taxon>Ochrophyta</taxon>
        <taxon>Bacillariophyta</taxon>
        <taxon>Bacillariophyceae</taxon>
        <taxon>Bacillariophycidae</taxon>
        <taxon>Entomoneidaceae</taxon>
        <taxon>Entomoneis</taxon>
    </lineage>
</organism>
<protein>
    <submittedName>
        <fullName evidence="2">Uncharacterized protein</fullName>
    </submittedName>
</protein>
<proteinExistence type="predicted"/>